<reference evidence="2" key="2">
    <citation type="submission" date="2021-04" db="EMBL/GenBank/DDBJ databases">
        <title>Taxonomy of Flavobacteriaceae bacterium ZY171143.</title>
        <authorList>
            <person name="Li F."/>
        </authorList>
    </citation>
    <scope>NUCLEOTIDE SEQUENCE [LARGE SCALE GENOMIC DNA]</scope>
    <source>
        <strain evidence="2">ZY171143</strain>
    </source>
</reference>
<dbReference type="PANTHER" id="PTHR32305:SF15">
    <property type="entry name" value="PROTEIN RHSA-RELATED"/>
    <property type="match status" value="1"/>
</dbReference>
<dbReference type="NCBIfam" id="TIGR03696">
    <property type="entry name" value="Rhs_assc_core"/>
    <property type="match status" value="1"/>
</dbReference>
<sequence>MRILSLNNILPFGLKHTGYQPLQQVIITPTDPTDGARISIVAKAAIGGDFGLIENTPITGSATYNYKYNGKELQEELNLNLYDYGARNYDPAIGRWFNIDPLAEKFTDNSTYNYTLNNPIYFIDPTGMSSESNNGDETDCSKKGSCVQLAEAVITAKSTATKVKEEVSIFFNIAFNDIKSIEKSAFKSYDNLFNDPNATKWYLEMHNGKLSKSIDNTINGTAISIVMLPIAVEYGTIILVKYGADVFMQAAISKTFTGEYKVNFINAAIGSVSPGFISPITTEMSDVSQNLINSELKFSDLKSTEFLMSETLKIGTGYIGNGLGKLGEGTSVLGDKASPLINEGLQSFHNNLQSQMITENSKK</sequence>
<dbReference type="InterPro" id="IPR050708">
    <property type="entry name" value="T6SS_VgrG/RHS"/>
</dbReference>
<name>A0ABX7XDG6_9FLAO</name>
<dbReference type="RefSeq" id="WP_230476577.1">
    <property type="nucleotide sequence ID" value="NZ_CP072842.1"/>
</dbReference>
<evidence type="ECO:0000313" key="2">
    <source>
        <dbReference type="Proteomes" id="UP000672011"/>
    </source>
</evidence>
<keyword evidence="2" id="KW-1185">Reference proteome</keyword>
<dbReference type="InterPro" id="IPR022385">
    <property type="entry name" value="Rhs_assc_core"/>
</dbReference>
<evidence type="ECO:0000313" key="1">
    <source>
        <dbReference type="EMBL" id="QTV05935.1"/>
    </source>
</evidence>
<gene>
    <name evidence="1" type="ORF">J9309_00875</name>
</gene>
<proteinExistence type="predicted"/>
<dbReference type="EMBL" id="CP072842">
    <property type="protein sequence ID" value="QTV05935.1"/>
    <property type="molecule type" value="Genomic_DNA"/>
</dbReference>
<organism evidence="1 2">
    <name type="scientific">Faecalibacter bovis</name>
    <dbReference type="NCBI Taxonomy" id="2898187"/>
    <lineage>
        <taxon>Bacteria</taxon>
        <taxon>Pseudomonadati</taxon>
        <taxon>Bacteroidota</taxon>
        <taxon>Flavobacteriia</taxon>
        <taxon>Flavobacteriales</taxon>
        <taxon>Weeksellaceae</taxon>
        <taxon>Faecalibacter</taxon>
    </lineage>
</organism>
<dbReference type="Gene3D" id="2.180.10.10">
    <property type="entry name" value="RHS repeat-associated core"/>
    <property type="match status" value="1"/>
</dbReference>
<reference evidence="1 2" key="1">
    <citation type="journal article" date="2021" name="Int. J. Syst. Evol. Microbiol.">
        <title>Faecalibacter bovis sp. nov., isolated from cow faeces.</title>
        <authorList>
            <person name="Li F."/>
            <person name="Zhao W."/>
            <person name="Hong Q."/>
            <person name="Shao Q."/>
            <person name="Song J."/>
            <person name="Yang S."/>
        </authorList>
    </citation>
    <scope>NUCLEOTIDE SEQUENCE [LARGE SCALE GENOMIC DNA]</scope>
    <source>
        <strain evidence="1 2">ZY171143</strain>
    </source>
</reference>
<dbReference type="Proteomes" id="UP000672011">
    <property type="component" value="Chromosome"/>
</dbReference>
<accession>A0ABX7XDG6</accession>
<protein>
    <submittedName>
        <fullName evidence="1">RHS repeat-associated core domain-containing protein</fullName>
    </submittedName>
</protein>
<dbReference type="PANTHER" id="PTHR32305">
    <property type="match status" value="1"/>
</dbReference>